<dbReference type="STRING" id="92487.SAMN02745130_01332"/>
<feature type="domain" description="HAMP" evidence="7">
    <location>
        <begin position="227"/>
        <end position="279"/>
    </location>
</feature>
<dbReference type="SMART" id="SM00304">
    <property type="entry name" value="HAMP"/>
    <property type="match status" value="2"/>
</dbReference>
<dbReference type="GO" id="GO:0006935">
    <property type="term" value="P:chemotaxis"/>
    <property type="evidence" value="ECO:0007669"/>
    <property type="project" value="UniProtKB-ARBA"/>
</dbReference>
<dbReference type="InterPro" id="IPR004089">
    <property type="entry name" value="MCPsignal_dom"/>
</dbReference>
<dbReference type="Gene3D" id="6.10.340.10">
    <property type="match status" value="1"/>
</dbReference>
<dbReference type="GO" id="GO:0007165">
    <property type="term" value="P:signal transduction"/>
    <property type="evidence" value="ECO:0007669"/>
    <property type="project" value="UniProtKB-KW"/>
</dbReference>
<feature type="domain" description="Methyl-accepting transducer" evidence="6">
    <location>
        <begin position="342"/>
        <end position="578"/>
    </location>
</feature>
<keyword evidence="2 4" id="KW-0807">Transducer</keyword>
<dbReference type="Pfam" id="PF00672">
    <property type="entry name" value="HAMP"/>
    <property type="match status" value="1"/>
</dbReference>
<protein>
    <submittedName>
        <fullName evidence="8">Twitching motility protein PilJ</fullName>
    </submittedName>
</protein>
<dbReference type="Pfam" id="PF00015">
    <property type="entry name" value="MCPsignal"/>
    <property type="match status" value="1"/>
</dbReference>
<comment type="subcellular location">
    <subcellularLocation>
        <location evidence="1">Membrane</location>
    </subcellularLocation>
</comment>
<evidence type="ECO:0000256" key="1">
    <source>
        <dbReference type="ARBA" id="ARBA00004370"/>
    </source>
</evidence>
<dbReference type="PANTHER" id="PTHR32089">
    <property type="entry name" value="METHYL-ACCEPTING CHEMOTAXIS PROTEIN MCPB"/>
    <property type="match status" value="1"/>
</dbReference>
<dbReference type="AlphaFoldDB" id="A0A1T4W9V0"/>
<gene>
    <name evidence="8" type="ORF">SAMN02745130_01332</name>
</gene>
<dbReference type="OrthoDB" id="5620315at2"/>
<feature type="transmembrane region" description="Helical" evidence="5">
    <location>
        <begin position="23"/>
        <end position="45"/>
    </location>
</feature>
<evidence type="ECO:0000256" key="3">
    <source>
        <dbReference type="ARBA" id="ARBA00029447"/>
    </source>
</evidence>
<dbReference type="SUPFAM" id="SSF58104">
    <property type="entry name" value="Methyl-accepting chemotaxis protein (MCP) signaling domain"/>
    <property type="match status" value="1"/>
</dbReference>
<evidence type="ECO:0000256" key="5">
    <source>
        <dbReference type="SAM" id="Phobius"/>
    </source>
</evidence>
<evidence type="ECO:0000259" key="7">
    <source>
        <dbReference type="PROSITE" id="PS50885"/>
    </source>
</evidence>
<dbReference type="RefSeq" id="WP_078921801.1">
    <property type="nucleotide sequence ID" value="NZ_FUYB01000004.1"/>
</dbReference>
<comment type="similarity">
    <text evidence="3">Belongs to the methyl-accepting chemotaxis (MCP) protein family.</text>
</comment>
<dbReference type="PANTHER" id="PTHR32089:SF114">
    <property type="entry name" value="METHYL-ACCEPTING CHEMOTAXIS PROTEIN MCPB"/>
    <property type="match status" value="1"/>
</dbReference>
<evidence type="ECO:0000256" key="2">
    <source>
        <dbReference type="ARBA" id="ARBA00023224"/>
    </source>
</evidence>
<reference evidence="8 9" key="1">
    <citation type="submission" date="2017-02" db="EMBL/GenBank/DDBJ databases">
        <authorList>
            <person name="Peterson S.W."/>
        </authorList>
    </citation>
    <scope>NUCLEOTIDE SEQUENCE [LARGE SCALE GENOMIC DNA]</scope>
    <source>
        <strain evidence="8 9">ATCC 49788</strain>
    </source>
</reference>
<dbReference type="CDD" id="cd06225">
    <property type="entry name" value="HAMP"/>
    <property type="match status" value="1"/>
</dbReference>
<organism evidence="8 9">
    <name type="scientific">Thiothrix eikelboomii</name>
    <dbReference type="NCBI Taxonomy" id="92487"/>
    <lineage>
        <taxon>Bacteria</taxon>
        <taxon>Pseudomonadati</taxon>
        <taxon>Pseudomonadota</taxon>
        <taxon>Gammaproteobacteria</taxon>
        <taxon>Thiotrichales</taxon>
        <taxon>Thiotrichaceae</taxon>
        <taxon>Thiothrix</taxon>
    </lineage>
</organism>
<evidence type="ECO:0000256" key="4">
    <source>
        <dbReference type="PROSITE-ProRule" id="PRU00284"/>
    </source>
</evidence>
<dbReference type="Gene3D" id="1.10.287.950">
    <property type="entry name" value="Methyl-accepting chemotaxis protein"/>
    <property type="match status" value="1"/>
</dbReference>
<dbReference type="PROSITE" id="PS50885">
    <property type="entry name" value="HAMP"/>
    <property type="match status" value="2"/>
</dbReference>
<accession>A0A1T4W9V0</accession>
<dbReference type="PROSITE" id="PS50111">
    <property type="entry name" value="CHEMOTAXIS_TRANSDUC_2"/>
    <property type="match status" value="1"/>
</dbReference>
<dbReference type="SMART" id="SM00283">
    <property type="entry name" value="MA"/>
    <property type="match status" value="1"/>
</dbReference>
<sequence length="616" mass="67619">MSDLANNKQKTGWLANMPVAQRIFLLVLIPLLLLMLLGSGAIFALNKNQMVLRDLSNHIALIDTGNSLIRDTQDNHVLLLHQVVLGTKSWEDALKELKASEKNFIEVSMPRYKALKSVDNLDDEQIRKEFNRVQEEMDQLLVSMKRSERLLEGQDRNQLELYVQNDLLADTQGFRDKINAQVENDIKQSYALSDAATEDARRLLIAAVSMILLGMLIAAILGYLIYRSIGGQLGRLNSTIREIAAGDLNARVELGGRSELAELGQAFDGMVEDRISTQRKINAEHQQLNESVFTLLEAVADLSERNLTVRAKVTEDATGPLADAINQLAEDTTEVLKQVREVALTVDATSQDVNQHALSVNQLALLERNEAEETVEQLGNILGRLDSIAASAQQANRVADSTSRATREAQESVARTLTSISGIRDTVQETGKRLKRLGERSQEISRIIDIISNISERTTVLALNASMQATAAGEAGRGFSVIAEEIQHLAESSRESTDQIGALVRNIQQEANTTIATMDQTISEVVDGSNLAEQAATQMQTSLDATNELVQSVEKIAVDSAEQVKISQELQTRAERIVEATQSTGKELLSLTSLTSSMAEAGQRLVKSVNVFKLEA</sequence>
<evidence type="ECO:0000259" key="6">
    <source>
        <dbReference type="PROSITE" id="PS50111"/>
    </source>
</evidence>
<keyword evidence="5" id="KW-0812">Transmembrane</keyword>
<feature type="domain" description="HAMP" evidence="7">
    <location>
        <begin position="286"/>
        <end position="337"/>
    </location>
</feature>
<dbReference type="Proteomes" id="UP000190460">
    <property type="component" value="Unassembled WGS sequence"/>
</dbReference>
<dbReference type="EMBL" id="FUYB01000004">
    <property type="protein sequence ID" value="SKA74062.1"/>
    <property type="molecule type" value="Genomic_DNA"/>
</dbReference>
<evidence type="ECO:0000313" key="8">
    <source>
        <dbReference type="EMBL" id="SKA74062.1"/>
    </source>
</evidence>
<dbReference type="InterPro" id="IPR003660">
    <property type="entry name" value="HAMP_dom"/>
</dbReference>
<evidence type="ECO:0000313" key="9">
    <source>
        <dbReference type="Proteomes" id="UP000190460"/>
    </source>
</evidence>
<keyword evidence="9" id="KW-1185">Reference proteome</keyword>
<dbReference type="GO" id="GO:0016020">
    <property type="term" value="C:membrane"/>
    <property type="evidence" value="ECO:0007669"/>
    <property type="project" value="UniProtKB-SubCell"/>
</dbReference>
<proteinExistence type="inferred from homology"/>
<name>A0A1T4W9V0_9GAMM</name>
<keyword evidence="5" id="KW-0472">Membrane</keyword>
<feature type="transmembrane region" description="Helical" evidence="5">
    <location>
        <begin position="203"/>
        <end position="226"/>
    </location>
</feature>
<keyword evidence="5" id="KW-1133">Transmembrane helix</keyword>